<organism evidence="8 9">
    <name type="scientific">Cellulomonas bogoriensis 69B4 = DSM 16987</name>
    <dbReference type="NCBI Taxonomy" id="1386082"/>
    <lineage>
        <taxon>Bacteria</taxon>
        <taxon>Bacillati</taxon>
        <taxon>Actinomycetota</taxon>
        <taxon>Actinomycetes</taxon>
        <taxon>Micrococcales</taxon>
        <taxon>Cellulomonadaceae</taxon>
        <taxon>Cellulomonas</taxon>
    </lineage>
</organism>
<keyword evidence="5 7" id="KW-1133">Transmembrane helix</keyword>
<evidence type="ECO:0000256" key="5">
    <source>
        <dbReference type="ARBA" id="ARBA00022989"/>
    </source>
</evidence>
<evidence type="ECO:0000256" key="2">
    <source>
        <dbReference type="ARBA" id="ARBA00022448"/>
    </source>
</evidence>
<keyword evidence="2" id="KW-0813">Transport</keyword>
<gene>
    <name evidence="8" type="ORF">N869_12060</name>
</gene>
<evidence type="ECO:0000256" key="1">
    <source>
        <dbReference type="ARBA" id="ARBA00004651"/>
    </source>
</evidence>
<evidence type="ECO:0000256" key="7">
    <source>
        <dbReference type="SAM" id="Phobius"/>
    </source>
</evidence>
<dbReference type="Proteomes" id="UP000054314">
    <property type="component" value="Unassembled WGS sequence"/>
</dbReference>
<dbReference type="InterPro" id="IPR035906">
    <property type="entry name" value="MetI-like_sf"/>
</dbReference>
<reference evidence="8 9" key="1">
    <citation type="submission" date="2013-08" db="EMBL/GenBank/DDBJ databases">
        <title>Genome sequencing of Cellulomonas bogoriensis 69B4.</title>
        <authorList>
            <person name="Chen F."/>
            <person name="Li Y."/>
            <person name="Wang G."/>
        </authorList>
    </citation>
    <scope>NUCLEOTIDE SEQUENCE [LARGE SCALE GENOMIC DNA]</scope>
    <source>
        <strain evidence="8 9">69B4</strain>
    </source>
</reference>
<proteinExistence type="predicted"/>
<keyword evidence="4 7" id="KW-0812">Transmembrane</keyword>
<dbReference type="EMBL" id="AXCZ01000364">
    <property type="protein sequence ID" value="KGM08378.1"/>
    <property type="molecule type" value="Genomic_DNA"/>
</dbReference>
<keyword evidence="9" id="KW-1185">Reference proteome</keyword>
<evidence type="ECO:0000313" key="9">
    <source>
        <dbReference type="Proteomes" id="UP000054314"/>
    </source>
</evidence>
<dbReference type="PANTHER" id="PTHR43744">
    <property type="entry name" value="ABC TRANSPORTER PERMEASE PROTEIN MG189-RELATED-RELATED"/>
    <property type="match status" value="1"/>
</dbReference>
<dbReference type="GO" id="GO:0005886">
    <property type="term" value="C:plasma membrane"/>
    <property type="evidence" value="ECO:0007669"/>
    <property type="project" value="UniProtKB-SubCell"/>
</dbReference>
<evidence type="ECO:0000256" key="4">
    <source>
        <dbReference type="ARBA" id="ARBA00022692"/>
    </source>
</evidence>
<evidence type="ECO:0000256" key="6">
    <source>
        <dbReference type="ARBA" id="ARBA00023136"/>
    </source>
</evidence>
<feature type="transmembrane region" description="Helical" evidence="7">
    <location>
        <begin position="98"/>
        <end position="119"/>
    </location>
</feature>
<accession>A0A0A0BIN9</accession>
<dbReference type="SUPFAM" id="SSF161098">
    <property type="entry name" value="MetI-like"/>
    <property type="match status" value="1"/>
</dbReference>
<feature type="transmembrane region" description="Helical" evidence="7">
    <location>
        <begin position="30"/>
        <end position="51"/>
    </location>
</feature>
<evidence type="ECO:0000256" key="3">
    <source>
        <dbReference type="ARBA" id="ARBA00022475"/>
    </source>
</evidence>
<comment type="subcellular location">
    <subcellularLocation>
        <location evidence="1">Cell membrane</location>
        <topology evidence="1">Multi-pass membrane protein</topology>
    </subcellularLocation>
</comment>
<sequence length="142" mass="15905">MVTTNPTRLNNRLEMSAGPRGLKDSTSYKVFRVVNVTVLMLVVVVTLYPFLNIIAQSFSAEGFINAGQVNLVPRGFNVETYQIVMADRMFWINYRNTVVYTVVATVIAMALTTSFAYAISKKHLKGRTAFITIAVFTMFFNG</sequence>
<feature type="non-terminal residue" evidence="8">
    <location>
        <position position="142"/>
    </location>
</feature>
<keyword evidence="6 7" id="KW-0472">Membrane</keyword>
<dbReference type="AlphaFoldDB" id="A0A0A0BIN9"/>
<dbReference type="PANTHER" id="PTHR43744:SF9">
    <property type="entry name" value="POLYGALACTURONAN_RHAMNOGALACTURONAN TRANSPORT SYSTEM PERMEASE PROTEIN YTCP"/>
    <property type="match status" value="1"/>
</dbReference>
<keyword evidence="3" id="KW-1003">Cell membrane</keyword>
<dbReference type="Gene3D" id="1.10.3720.10">
    <property type="entry name" value="MetI-like"/>
    <property type="match status" value="1"/>
</dbReference>
<evidence type="ECO:0000313" key="8">
    <source>
        <dbReference type="EMBL" id="KGM08378.1"/>
    </source>
</evidence>
<protein>
    <submittedName>
        <fullName evidence="8">Sugar ABC transporter permease</fullName>
    </submittedName>
</protein>
<name>A0A0A0BIN9_9CELL</name>
<comment type="caution">
    <text evidence="8">The sequence shown here is derived from an EMBL/GenBank/DDBJ whole genome shotgun (WGS) entry which is preliminary data.</text>
</comment>